<keyword evidence="1" id="KW-0732">Signal</keyword>
<sequence>MLNKSYIFGILAAVLTLPTAALADINDVVVQTIPVGNVSTCVTSPVTVKPNSGNMKVTQHRVFKGNGNTRTEVYQSTTTSTSTTRAIEPMCVLPQGVMNNLLILP</sequence>
<proteinExistence type="predicted"/>
<feature type="chain" id="PRO_5012313617" description="Filamentous hemagglutinin" evidence="1">
    <location>
        <begin position="24"/>
        <end position="105"/>
    </location>
</feature>
<name>A0A2A2TAK2_9CYAN</name>
<dbReference type="AlphaFoldDB" id="A0A2A2TAK2"/>
<gene>
    <name evidence="2" type="ORF">CK510_28335</name>
</gene>
<reference evidence="2 3" key="1">
    <citation type="submission" date="2017-08" db="EMBL/GenBank/DDBJ databases">
        <title>Draft genome sequence of filamentous cyanobacterium Calothrix elsteri CCALA 953.</title>
        <authorList>
            <person name="Gagunashvili A.N."/>
            <person name="Elster J."/>
            <person name="Andresson O.S."/>
        </authorList>
    </citation>
    <scope>NUCLEOTIDE SEQUENCE [LARGE SCALE GENOMIC DNA]</scope>
    <source>
        <strain evidence="2 3">CCALA 953</strain>
    </source>
</reference>
<evidence type="ECO:0000313" key="3">
    <source>
        <dbReference type="Proteomes" id="UP000218238"/>
    </source>
</evidence>
<dbReference type="RefSeq" id="WP_095724819.1">
    <property type="nucleotide sequence ID" value="NZ_NTFS01000562.1"/>
</dbReference>
<evidence type="ECO:0000313" key="2">
    <source>
        <dbReference type="EMBL" id="PAX48293.1"/>
    </source>
</evidence>
<evidence type="ECO:0008006" key="4">
    <source>
        <dbReference type="Google" id="ProtNLM"/>
    </source>
</evidence>
<evidence type="ECO:0000256" key="1">
    <source>
        <dbReference type="SAM" id="SignalP"/>
    </source>
</evidence>
<accession>A0A2A2TAK2</accession>
<keyword evidence="3" id="KW-1185">Reference proteome</keyword>
<dbReference type="EMBL" id="NTFS01000562">
    <property type="protein sequence ID" value="PAX48293.1"/>
    <property type="molecule type" value="Genomic_DNA"/>
</dbReference>
<comment type="caution">
    <text evidence="2">The sequence shown here is derived from an EMBL/GenBank/DDBJ whole genome shotgun (WGS) entry which is preliminary data.</text>
</comment>
<dbReference type="Proteomes" id="UP000218238">
    <property type="component" value="Unassembled WGS sequence"/>
</dbReference>
<protein>
    <recommendedName>
        <fullName evidence="4">Filamentous hemagglutinin</fullName>
    </recommendedName>
</protein>
<organism evidence="2 3">
    <name type="scientific">Brunnivagina elsteri CCALA 953</name>
    <dbReference type="NCBI Taxonomy" id="987040"/>
    <lineage>
        <taxon>Bacteria</taxon>
        <taxon>Bacillati</taxon>
        <taxon>Cyanobacteriota</taxon>
        <taxon>Cyanophyceae</taxon>
        <taxon>Nostocales</taxon>
        <taxon>Calotrichaceae</taxon>
        <taxon>Brunnivagina</taxon>
    </lineage>
</organism>
<feature type="signal peptide" evidence="1">
    <location>
        <begin position="1"/>
        <end position="23"/>
    </location>
</feature>